<protein>
    <submittedName>
        <fullName evidence="1">Uncharacterized protein</fullName>
    </submittedName>
</protein>
<dbReference type="EMBL" id="CP111016">
    <property type="protein sequence ID" value="WAR04699.1"/>
    <property type="molecule type" value="Genomic_DNA"/>
</dbReference>
<evidence type="ECO:0000313" key="2">
    <source>
        <dbReference type="Proteomes" id="UP001164746"/>
    </source>
</evidence>
<evidence type="ECO:0000313" key="1">
    <source>
        <dbReference type="EMBL" id="WAR04699.1"/>
    </source>
</evidence>
<gene>
    <name evidence="1" type="ORF">MAR_020068</name>
</gene>
<keyword evidence="2" id="KW-1185">Reference proteome</keyword>
<sequence>MDLWTEAGTITASINHSVVIRVMTTARHVEIWILQDSQIQELGINCTMNLRHLNRNEISKSHSKCSLAIGDSRLIQTPNTAKAPKYQYDHGGTYQCDMGCKCICTWTLDHSLLTTWTDQDIPGFVRNIIVIGRRCGGLECAVLTWVHDTPMTGLVDTHLLLFTSAR</sequence>
<name>A0ABY7E8H0_MYAAR</name>
<organism evidence="1 2">
    <name type="scientific">Mya arenaria</name>
    <name type="common">Soft-shell clam</name>
    <dbReference type="NCBI Taxonomy" id="6604"/>
    <lineage>
        <taxon>Eukaryota</taxon>
        <taxon>Metazoa</taxon>
        <taxon>Spiralia</taxon>
        <taxon>Lophotrochozoa</taxon>
        <taxon>Mollusca</taxon>
        <taxon>Bivalvia</taxon>
        <taxon>Autobranchia</taxon>
        <taxon>Heteroconchia</taxon>
        <taxon>Euheterodonta</taxon>
        <taxon>Imparidentia</taxon>
        <taxon>Neoheterodontei</taxon>
        <taxon>Myida</taxon>
        <taxon>Myoidea</taxon>
        <taxon>Myidae</taxon>
        <taxon>Mya</taxon>
    </lineage>
</organism>
<accession>A0ABY7E8H0</accession>
<dbReference type="Proteomes" id="UP001164746">
    <property type="component" value="Chromosome 5"/>
</dbReference>
<reference evidence="1" key="1">
    <citation type="submission" date="2022-11" db="EMBL/GenBank/DDBJ databases">
        <title>Centuries of genome instability and evolution in soft-shell clam transmissible cancer (bioRxiv).</title>
        <authorList>
            <person name="Hart S.F.M."/>
            <person name="Yonemitsu M.A."/>
            <person name="Giersch R.M."/>
            <person name="Beal B.F."/>
            <person name="Arriagada G."/>
            <person name="Davis B.W."/>
            <person name="Ostrander E.A."/>
            <person name="Goff S.P."/>
            <person name="Metzger M.J."/>
        </authorList>
    </citation>
    <scope>NUCLEOTIDE SEQUENCE</scope>
    <source>
        <strain evidence="1">MELC-2E11</strain>
        <tissue evidence="1">Siphon/mantle</tissue>
    </source>
</reference>
<proteinExistence type="predicted"/>